<dbReference type="OMA" id="KMERECT"/>
<dbReference type="eggNOG" id="ENOG502S87Y">
    <property type="taxonomic scope" value="Eukaryota"/>
</dbReference>
<evidence type="ECO:0000313" key="4">
    <source>
        <dbReference type="Proteomes" id="UP000001861"/>
    </source>
</evidence>
<dbReference type="OrthoDB" id="5598737at2759"/>
<organism evidence="3 4">
    <name type="scientific">Coprinopsis cinerea (strain Okayama-7 / 130 / ATCC MYA-4618 / FGSC 9003)</name>
    <name type="common">Inky cap fungus</name>
    <name type="synonym">Hormographiella aspergillata</name>
    <dbReference type="NCBI Taxonomy" id="240176"/>
    <lineage>
        <taxon>Eukaryota</taxon>
        <taxon>Fungi</taxon>
        <taxon>Dikarya</taxon>
        <taxon>Basidiomycota</taxon>
        <taxon>Agaricomycotina</taxon>
        <taxon>Agaricomycetes</taxon>
        <taxon>Agaricomycetidae</taxon>
        <taxon>Agaricales</taxon>
        <taxon>Agaricineae</taxon>
        <taxon>Psathyrellaceae</taxon>
        <taxon>Coprinopsis</taxon>
    </lineage>
</organism>
<comment type="caution">
    <text evidence="3">The sequence shown here is derived from an EMBL/GenBank/DDBJ whole genome shotgun (WGS) entry which is preliminary data.</text>
</comment>
<feature type="region of interest" description="Disordered" evidence="1">
    <location>
        <begin position="547"/>
        <end position="566"/>
    </location>
</feature>
<evidence type="ECO:0000313" key="3">
    <source>
        <dbReference type="EMBL" id="EAU81812.2"/>
    </source>
</evidence>
<keyword evidence="4" id="KW-1185">Reference proteome</keyword>
<dbReference type="HOGENOM" id="CLU_519762_0_0_1"/>
<accession>A8PAQ3</accession>
<dbReference type="GeneID" id="6016654"/>
<dbReference type="KEGG" id="cci:CC1G_10415"/>
<evidence type="ECO:0000256" key="1">
    <source>
        <dbReference type="SAM" id="MobiDB-lite"/>
    </source>
</evidence>
<reference evidence="3 4" key="1">
    <citation type="journal article" date="2010" name="Proc. Natl. Acad. Sci. U.S.A.">
        <title>Insights into evolution of multicellular fungi from the assembled chromosomes of the mushroom Coprinopsis cinerea (Coprinus cinereus).</title>
        <authorList>
            <person name="Stajich J.E."/>
            <person name="Wilke S.K."/>
            <person name="Ahren D."/>
            <person name="Au C.H."/>
            <person name="Birren B.W."/>
            <person name="Borodovsky M."/>
            <person name="Burns C."/>
            <person name="Canback B."/>
            <person name="Casselton L.A."/>
            <person name="Cheng C.K."/>
            <person name="Deng J."/>
            <person name="Dietrich F.S."/>
            <person name="Fargo D.C."/>
            <person name="Farman M.L."/>
            <person name="Gathman A.C."/>
            <person name="Goldberg J."/>
            <person name="Guigo R."/>
            <person name="Hoegger P.J."/>
            <person name="Hooker J.B."/>
            <person name="Huggins A."/>
            <person name="James T.Y."/>
            <person name="Kamada T."/>
            <person name="Kilaru S."/>
            <person name="Kodira C."/>
            <person name="Kues U."/>
            <person name="Kupfer D."/>
            <person name="Kwan H.S."/>
            <person name="Lomsadze A."/>
            <person name="Li W."/>
            <person name="Lilly W.W."/>
            <person name="Ma L.J."/>
            <person name="Mackey A.J."/>
            <person name="Manning G."/>
            <person name="Martin F."/>
            <person name="Muraguchi H."/>
            <person name="Natvig D.O."/>
            <person name="Palmerini H."/>
            <person name="Ramesh M.A."/>
            <person name="Rehmeyer C.J."/>
            <person name="Roe B.A."/>
            <person name="Shenoy N."/>
            <person name="Stanke M."/>
            <person name="Ter-Hovhannisyan V."/>
            <person name="Tunlid A."/>
            <person name="Velagapudi R."/>
            <person name="Vision T.J."/>
            <person name="Zeng Q."/>
            <person name="Zolan M.E."/>
            <person name="Pukkila P.J."/>
        </authorList>
    </citation>
    <scope>NUCLEOTIDE SEQUENCE [LARGE SCALE GENOMIC DNA]</scope>
    <source>
        <strain evidence="4">Okayama-7 / 130 / ATCC MYA-4618 / FGSC 9003</strain>
    </source>
</reference>
<dbReference type="RefSeq" id="XP_001840031.2">
    <property type="nucleotide sequence ID" value="XM_001839979.2"/>
</dbReference>
<dbReference type="Proteomes" id="UP000001861">
    <property type="component" value="Unassembled WGS sequence"/>
</dbReference>
<evidence type="ECO:0000259" key="2">
    <source>
        <dbReference type="Pfam" id="PF18717"/>
    </source>
</evidence>
<name>A8PAQ3_COPC7</name>
<dbReference type="InterPro" id="IPR040648">
    <property type="entry name" value="HMGXB3_CxC4"/>
</dbReference>
<dbReference type="VEuPathDB" id="FungiDB:CC1G_10415"/>
<gene>
    <name evidence="3" type="ORF">CC1G_10415</name>
</gene>
<dbReference type="EMBL" id="AACS02000002">
    <property type="protein sequence ID" value="EAU81812.2"/>
    <property type="molecule type" value="Genomic_DNA"/>
</dbReference>
<proteinExistence type="predicted"/>
<feature type="domain" description="HMG" evidence="2">
    <location>
        <begin position="327"/>
        <end position="458"/>
    </location>
</feature>
<dbReference type="Pfam" id="PF18717">
    <property type="entry name" value="CxC4"/>
    <property type="match status" value="1"/>
</dbReference>
<dbReference type="AlphaFoldDB" id="A8PAQ3"/>
<dbReference type="InParanoid" id="A8PAQ3"/>
<sequence length="636" mass="71872">MSSTRRRCQILWDDDSDCDGAGNGEYPSALLEAVEKEDWDSPTKVRRTVVKTPKPRRDIGSRKKRRVDNMEEDTVLWDGQPSPWGDYAVSGDSEMDHTATASGDSEADLDAFVDAINAHVAGFYFLERNLFAVQGWDCVRRQSTDHWFHLEYQVLDGDLLLACTCPRSLDPTCIHRQFFRYFEIEALSEMQQDRNTDSPAILFLRQVLQNEEVYSLFSVKSTSSSALKGRAIVRHTGVAGSWRGDWKCSKDHGGSSCVHIRRVQELVGHPEEQDRDHGVREGGSTVTDMGTNYTFGVRFVYLGIQVPAWASLPSDPHLYAVPAPFRSPPSVPLPLNETSSCPCPSGRTFYDPSRPTTERLCKIYTISQVYEHHIMLQRCPTCPPTSRRFIGPDLREMGLFNYNNTVLVSHELMEEYTSAYTLSETPFSAWVQHLARRYAAFNQAFMGEDLFRSVWFAYVELQNFDNDMTCGKCGEFPDTVIWDGITLAFGRKHVRSSLRPPTTPSQDSLVREKMKYHKKQQLIEDKNLRKRLRLVLDPPDLDGLSDWEAEDALPTPSSSPLKGSGARAREVKLIREHLGRLEAVEEGLRKTCPAVADIFASVYGPCSFAEGEKPDLAYKSFFRQVSAGVIRGEFVG</sequence>
<protein>
    <recommendedName>
        <fullName evidence="2">HMG domain-containing protein</fullName>
    </recommendedName>
</protein>